<evidence type="ECO:0000313" key="1">
    <source>
        <dbReference type="EMBL" id="OGZ04695.1"/>
    </source>
</evidence>
<accession>A0A1G2CTH1</accession>
<dbReference type="Proteomes" id="UP000177122">
    <property type="component" value="Unassembled WGS sequence"/>
</dbReference>
<evidence type="ECO:0000313" key="2">
    <source>
        <dbReference type="Proteomes" id="UP000177122"/>
    </source>
</evidence>
<protein>
    <recommendedName>
        <fullName evidence="3">HEPN AbiU2-like domain-containing protein</fullName>
    </recommendedName>
</protein>
<dbReference type="EMBL" id="MHLI01000022">
    <property type="protein sequence ID" value="OGZ04695.1"/>
    <property type="molecule type" value="Genomic_DNA"/>
</dbReference>
<evidence type="ECO:0008006" key="3">
    <source>
        <dbReference type="Google" id="ProtNLM"/>
    </source>
</evidence>
<gene>
    <name evidence="1" type="ORF">A2845_05380</name>
</gene>
<proteinExistence type="predicted"/>
<dbReference type="AlphaFoldDB" id="A0A1G2CTH1"/>
<organism evidence="1 2">
    <name type="scientific">Candidatus Lloydbacteria bacterium RIFCSPHIGHO2_01_FULL_49_22</name>
    <dbReference type="NCBI Taxonomy" id="1798658"/>
    <lineage>
        <taxon>Bacteria</taxon>
        <taxon>Candidatus Lloydiibacteriota</taxon>
    </lineage>
</organism>
<sequence length="223" mass="25866">MWIIALFGGNKILTHMKSKKKPVIEHKRKIRNISDYVYDCLNRLRDHADLILYLGKHKDDFAGGTPKQSLSIIISMIDVYSRDAIVIFGTIFDKNRQTSSLYTMVDHIKDEKKRKRYQKRLDNIKTSINQIVRARGNQVGHFNTKLNIHDNHDNGFIHINGVFQVDPRFTKKIANRIERFYWDIREELGVEGTFVFHKGEPTAKSFARLVGKAPKRLSGGIKT</sequence>
<name>A0A1G2CTH1_9BACT</name>
<reference evidence="1 2" key="1">
    <citation type="journal article" date="2016" name="Nat. Commun.">
        <title>Thousands of microbial genomes shed light on interconnected biogeochemical processes in an aquifer system.</title>
        <authorList>
            <person name="Anantharaman K."/>
            <person name="Brown C.T."/>
            <person name="Hug L.A."/>
            <person name="Sharon I."/>
            <person name="Castelle C.J."/>
            <person name="Probst A.J."/>
            <person name="Thomas B.C."/>
            <person name="Singh A."/>
            <person name="Wilkins M.J."/>
            <person name="Karaoz U."/>
            <person name="Brodie E.L."/>
            <person name="Williams K.H."/>
            <person name="Hubbard S.S."/>
            <person name="Banfield J.F."/>
        </authorList>
    </citation>
    <scope>NUCLEOTIDE SEQUENCE [LARGE SCALE GENOMIC DNA]</scope>
</reference>
<comment type="caution">
    <text evidence="1">The sequence shown here is derived from an EMBL/GenBank/DDBJ whole genome shotgun (WGS) entry which is preliminary data.</text>
</comment>